<dbReference type="Pfam" id="PF01758">
    <property type="entry name" value="SBF"/>
    <property type="match status" value="1"/>
</dbReference>
<keyword evidence="4" id="KW-1003">Cell membrane</keyword>
<keyword evidence="3" id="KW-0813">Transport</keyword>
<accession>A0ABP1GK01</accession>
<feature type="transmembrane region" description="Helical" evidence="8">
    <location>
        <begin position="410"/>
        <end position="431"/>
    </location>
</feature>
<name>A0ABP1GK01_9CHLO</name>
<evidence type="ECO:0000256" key="7">
    <source>
        <dbReference type="ARBA" id="ARBA00023136"/>
    </source>
</evidence>
<keyword evidence="10" id="KW-1185">Reference proteome</keyword>
<feature type="transmembrane region" description="Helical" evidence="8">
    <location>
        <begin position="263"/>
        <end position="285"/>
    </location>
</feature>
<feature type="transmembrane region" description="Helical" evidence="8">
    <location>
        <begin position="340"/>
        <end position="362"/>
    </location>
</feature>
<comment type="subcellular location">
    <subcellularLocation>
        <location evidence="1">Cell membrane</location>
        <topology evidence="1">Multi-pass membrane protein</topology>
    </subcellularLocation>
</comment>
<evidence type="ECO:0000313" key="10">
    <source>
        <dbReference type="Proteomes" id="UP001497392"/>
    </source>
</evidence>
<dbReference type="Gene3D" id="1.20.1530.20">
    <property type="match status" value="1"/>
</dbReference>
<dbReference type="PANTHER" id="PTHR43057">
    <property type="entry name" value="ARSENITE EFFLUX TRANSPORTER"/>
    <property type="match status" value="1"/>
</dbReference>
<gene>
    <name evidence="9" type="primary">g13483</name>
    <name evidence="9" type="ORF">VP750_LOCUS11944</name>
</gene>
<evidence type="ECO:0000256" key="3">
    <source>
        <dbReference type="ARBA" id="ARBA00022448"/>
    </source>
</evidence>
<dbReference type="EMBL" id="CAXHTA020000021">
    <property type="protein sequence ID" value="CAL5230038.1"/>
    <property type="molecule type" value="Genomic_DNA"/>
</dbReference>
<keyword evidence="7 8" id="KW-0472">Membrane</keyword>
<evidence type="ECO:0000256" key="8">
    <source>
        <dbReference type="SAM" id="Phobius"/>
    </source>
</evidence>
<feature type="transmembrane region" description="Helical" evidence="8">
    <location>
        <begin position="163"/>
        <end position="182"/>
    </location>
</feature>
<evidence type="ECO:0000256" key="5">
    <source>
        <dbReference type="ARBA" id="ARBA00022692"/>
    </source>
</evidence>
<evidence type="ECO:0000256" key="2">
    <source>
        <dbReference type="ARBA" id="ARBA00010110"/>
    </source>
</evidence>
<evidence type="ECO:0000256" key="6">
    <source>
        <dbReference type="ARBA" id="ARBA00022989"/>
    </source>
</evidence>
<dbReference type="Proteomes" id="UP001497392">
    <property type="component" value="Unassembled WGS sequence"/>
</dbReference>
<feature type="transmembrane region" description="Helical" evidence="8">
    <location>
        <begin position="437"/>
        <end position="460"/>
    </location>
</feature>
<feature type="transmembrane region" description="Helical" evidence="8">
    <location>
        <begin position="203"/>
        <end position="226"/>
    </location>
</feature>
<sequence length="468" mass="51877">MTLCEVDTCPAETPAQELVVLCSGYKQAPQKDLVCRFSNGTTSPAHFDTETQRISCRLPQDMHDESKSFELFSGEDHIMDCKQGESCQMLHSCAGGGKGSPLEAGKPHQPTDSDSSLTAIGLIKSLSFLDRYLALWIVLAMIIGVVCGYFIKGLPQAFGVVDIQGTSLPIAFGLWFMMWPVLSKVRYEIMFEMFKQRSLWFQLTVSLVLNWIVGPLLMTGLAWATLPDLDHYRNGVIMVGLARCIAMVLIWNQLAAGHPEFCAILVAVNSILQIILYSPLALFYLKVVSHQYSGAGQFDLKFWDILRSVLIFLGIPLVAAIITRYSLIALKGREWFDKKFMPYFGPLALVALIYTIWVMFALQGHQVIENIGSVFRVAVPMLLYFSIMWIATMLFCRAVGVSYEKSVTQAFTASSNNFELAIAVATAVFGITSPEALAATVGPLIEVPVLLALSYVALWLHKKLKWAA</sequence>
<organism evidence="9 10">
    <name type="scientific">Coccomyxa viridis</name>
    <dbReference type="NCBI Taxonomy" id="1274662"/>
    <lineage>
        <taxon>Eukaryota</taxon>
        <taxon>Viridiplantae</taxon>
        <taxon>Chlorophyta</taxon>
        <taxon>core chlorophytes</taxon>
        <taxon>Trebouxiophyceae</taxon>
        <taxon>Trebouxiophyceae incertae sedis</taxon>
        <taxon>Coccomyxaceae</taxon>
        <taxon>Coccomyxa</taxon>
    </lineage>
</organism>
<evidence type="ECO:0000313" key="9">
    <source>
        <dbReference type="EMBL" id="CAL5230038.1"/>
    </source>
</evidence>
<dbReference type="InterPro" id="IPR004706">
    <property type="entry name" value="Arsenical-R_Acr3"/>
</dbReference>
<reference evidence="9 10" key="1">
    <citation type="submission" date="2024-06" db="EMBL/GenBank/DDBJ databases">
        <authorList>
            <person name="Kraege A."/>
            <person name="Thomma B."/>
        </authorList>
    </citation>
    <scope>NUCLEOTIDE SEQUENCE [LARGE SCALE GENOMIC DNA]</scope>
</reference>
<comment type="similarity">
    <text evidence="2">Belongs to the arsenical resistance-3 (ACR3) (TC 2.A.59) family.</text>
</comment>
<dbReference type="InterPro" id="IPR038770">
    <property type="entry name" value="Na+/solute_symporter_sf"/>
</dbReference>
<dbReference type="InterPro" id="IPR002657">
    <property type="entry name" value="BilAc:Na_symport/Acr3"/>
</dbReference>
<protein>
    <submittedName>
        <fullName evidence="9">G13483 protein</fullName>
    </submittedName>
</protein>
<feature type="transmembrane region" description="Helical" evidence="8">
    <location>
        <begin position="305"/>
        <end position="328"/>
    </location>
</feature>
<dbReference type="NCBIfam" id="TIGR00832">
    <property type="entry name" value="acr3"/>
    <property type="match status" value="1"/>
</dbReference>
<feature type="transmembrane region" description="Helical" evidence="8">
    <location>
        <begin position="132"/>
        <end position="151"/>
    </location>
</feature>
<comment type="caution">
    <text evidence="9">The sequence shown here is derived from an EMBL/GenBank/DDBJ whole genome shotgun (WGS) entry which is preliminary data.</text>
</comment>
<proteinExistence type="inferred from homology"/>
<evidence type="ECO:0000256" key="4">
    <source>
        <dbReference type="ARBA" id="ARBA00022475"/>
    </source>
</evidence>
<feature type="transmembrane region" description="Helical" evidence="8">
    <location>
        <begin position="382"/>
        <end position="403"/>
    </location>
</feature>
<dbReference type="PANTHER" id="PTHR43057:SF1">
    <property type="entry name" value="ARSENICAL-RESISTANCE PROTEIN 3"/>
    <property type="match status" value="1"/>
</dbReference>
<keyword evidence="6 8" id="KW-1133">Transmembrane helix</keyword>
<evidence type="ECO:0000256" key="1">
    <source>
        <dbReference type="ARBA" id="ARBA00004651"/>
    </source>
</evidence>
<keyword evidence="5 8" id="KW-0812">Transmembrane</keyword>
<feature type="transmembrane region" description="Helical" evidence="8">
    <location>
        <begin position="232"/>
        <end position="251"/>
    </location>
</feature>